<protein>
    <recommendedName>
        <fullName evidence="2">Peptidase S26 domain-containing protein</fullName>
    </recommendedName>
</protein>
<dbReference type="AlphaFoldDB" id="A0A7X5QHA8"/>
<gene>
    <name evidence="3" type="ORF">C5469_20205</name>
</gene>
<dbReference type="Proteomes" id="UP000591844">
    <property type="component" value="Unassembled WGS sequence"/>
</dbReference>
<accession>A0A7X5QHA8</accession>
<comment type="caution">
    <text evidence="3">The sequence shown here is derived from an EMBL/GenBank/DDBJ whole genome shotgun (WGS) entry which is preliminary data.</text>
</comment>
<evidence type="ECO:0000313" key="4">
    <source>
        <dbReference type="Proteomes" id="UP000591844"/>
    </source>
</evidence>
<evidence type="ECO:0000259" key="2">
    <source>
        <dbReference type="Pfam" id="PF10502"/>
    </source>
</evidence>
<reference evidence="3 4" key="1">
    <citation type="submission" date="2018-02" db="EMBL/GenBank/DDBJ databases">
        <authorList>
            <person name="Machado R.A."/>
        </authorList>
    </citation>
    <scope>NUCLEOTIDE SEQUENCE [LARGE SCALE GENOMIC DNA]</scope>
    <source>
        <strain evidence="3 4">DSM 19724</strain>
    </source>
</reference>
<dbReference type="GO" id="GO:0006465">
    <property type="term" value="P:signal peptide processing"/>
    <property type="evidence" value="ECO:0007669"/>
    <property type="project" value="InterPro"/>
</dbReference>
<dbReference type="Gene3D" id="2.10.109.10">
    <property type="entry name" value="Umud Fragment, subunit A"/>
    <property type="match status" value="1"/>
</dbReference>
<organism evidence="3 4">
    <name type="scientific">Photorhabdus cinerea</name>
    <dbReference type="NCBI Taxonomy" id="471575"/>
    <lineage>
        <taxon>Bacteria</taxon>
        <taxon>Pseudomonadati</taxon>
        <taxon>Pseudomonadota</taxon>
        <taxon>Gammaproteobacteria</taxon>
        <taxon>Enterobacterales</taxon>
        <taxon>Morganellaceae</taxon>
        <taxon>Photorhabdus</taxon>
    </lineage>
</organism>
<evidence type="ECO:0000256" key="1">
    <source>
        <dbReference type="SAM" id="Phobius"/>
    </source>
</evidence>
<keyword evidence="1" id="KW-0472">Membrane</keyword>
<dbReference type="GO" id="GO:0004252">
    <property type="term" value="F:serine-type endopeptidase activity"/>
    <property type="evidence" value="ECO:0007669"/>
    <property type="project" value="InterPro"/>
</dbReference>
<dbReference type="SUPFAM" id="SSF51306">
    <property type="entry name" value="LexA/Signal peptidase"/>
    <property type="match status" value="1"/>
</dbReference>
<feature type="domain" description="Peptidase S26" evidence="2">
    <location>
        <begin position="65"/>
        <end position="186"/>
    </location>
</feature>
<dbReference type="Pfam" id="PF10502">
    <property type="entry name" value="Peptidase_S26"/>
    <property type="match status" value="1"/>
</dbReference>
<dbReference type="EMBL" id="PUJW01000033">
    <property type="protein sequence ID" value="NHB94332.1"/>
    <property type="molecule type" value="Genomic_DNA"/>
</dbReference>
<dbReference type="InterPro" id="IPR019533">
    <property type="entry name" value="Peptidase_S26"/>
</dbReference>
<keyword evidence="1" id="KW-1133">Transmembrane helix</keyword>
<feature type="transmembrane region" description="Helical" evidence="1">
    <location>
        <begin position="26"/>
        <end position="46"/>
    </location>
</feature>
<evidence type="ECO:0000313" key="3">
    <source>
        <dbReference type="EMBL" id="NHB94332.1"/>
    </source>
</evidence>
<dbReference type="InterPro" id="IPR036286">
    <property type="entry name" value="LexA/Signal_pep-like_sf"/>
</dbReference>
<sequence>MLTLYYFSRSLWVRIVITNNTLKRKFLNTLLFFGVLSGCVMLYQHYFVVNFTKSMPLGVYFKSYPASYTKNDTVLVCLDDEIARWSVDHHIIADGLGCRHSAPLLKKIVATEGDRVTVTHKGIVVNDVLVPNTAPIARKIKQWNIIDREILLKSTEYIVVANQNNLSFDSRYFGVVTDRNITAKIRPFYLFD</sequence>
<keyword evidence="4" id="KW-1185">Reference proteome</keyword>
<keyword evidence="1" id="KW-0812">Transmembrane</keyword>
<proteinExistence type="predicted"/>
<name>A0A7X5QHA8_9GAMM</name>